<reference evidence="6 7" key="1">
    <citation type="submission" date="2019-04" db="EMBL/GenBank/DDBJ databases">
        <title>Corynebacterium endometrii sp. nov., isolated from the uterus of a cow with endometritis.</title>
        <authorList>
            <person name="Ballas P."/>
            <person name="Ruckert C."/>
            <person name="Wagener K."/>
            <person name="Drillich M."/>
            <person name="Kaempfer P."/>
            <person name="Busse H.-J."/>
            <person name="Ehling-Schulz M."/>
        </authorList>
    </citation>
    <scope>NUCLEOTIDE SEQUENCE [LARGE SCALE GENOMIC DNA]</scope>
    <source>
        <strain evidence="6 7">LMM-1653</strain>
    </source>
</reference>
<dbReference type="GO" id="GO:0009450">
    <property type="term" value="P:gamma-aminobutyric acid catabolic process"/>
    <property type="evidence" value="ECO:0007669"/>
    <property type="project" value="TreeGrafter"/>
</dbReference>
<dbReference type="EMBL" id="CP039247">
    <property type="protein sequence ID" value="QCB28142.1"/>
    <property type="molecule type" value="Genomic_DNA"/>
</dbReference>
<dbReference type="NCBIfam" id="NF006916">
    <property type="entry name" value="PRK09407.1"/>
    <property type="match status" value="1"/>
</dbReference>
<dbReference type="FunFam" id="3.40.309.10:FF:000009">
    <property type="entry name" value="Aldehyde dehydrogenase A"/>
    <property type="match status" value="1"/>
</dbReference>
<dbReference type="SUPFAM" id="SSF53720">
    <property type="entry name" value="ALDH-like"/>
    <property type="match status" value="1"/>
</dbReference>
<evidence type="ECO:0000313" key="6">
    <source>
        <dbReference type="EMBL" id="QCB28142.1"/>
    </source>
</evidence>
<dbReference type="InterPro" id="IPR016161">
    <property type="entry name" value="Ald_DH/histidinol_DH"/>
</dbReference>
<evidence type="ECO:0000256" key="1">
    <source>
        <dbReference type="ARBA" id="ARBA00009986"/>
    </source>
</evidence>
<dbReference type="GO" id="GO:0036243">
    <property type="term" value="F:succinate-semialdehyde dehydrogenase (NADP+) activity"/>
    <property type="evidence" value="ECO:0007669"/>
    <property type="project" value="UniProtKB-EC"/>
</dbReference>
<evidence type="ECO:0000259" key="5">
    <source>
        <dbReference type="Pfam" id="PF00171"/>
    </source>
</evidence>
<dbReference type="PROSITE" id="PS00687">
    <property type="entry name" value="ALDEHYDE_DEHYDR_GLU"/>
    <property type="match status" value="1"/>
</dbReference>
<dbReference type="EC" id="1.2.1.79" evidence="6"/>
<keyword evidence="7" id="KW-1185">Reference proteome</keyword>
<protein>
    <submittedName>
        <fullName evidence="6">Succinate-semialdehyde dehydrogenase [NADP(+)] 2</fullName>
        <ecNumber evidence="6">1.2.1.79</ecNumber>
    </submittedName>
</protein>
<dbReference type="Pfam" id="PF00171">
    <property type="entry name" value="Aldedh"/>
    <property type="match status" value="1"/>
</dbReference>
<dbReference type="AlphaFoldDB" id="A0A4P7QEN7"/>
<dbReference type="GO" id="GO:0004777">
    <property type="term" value="F:succinate-semialdehyde dehydrogenase (NAD+) activity"/>
    <property type="evidence" value="ECO:0007669"/>
    <property type="project" value="TreeGrafter"/>
</dbReference>
<evidence type="ECO:0000256" key="3">
    <source>
        <dbReference type="PROSITE-ProRule" id="PRU10007"/>
    </source>
</evidence>
<dbReference type="InterPro" id="IPR050740">
    <property type="entry name" value="Aldehyde_DH_Superfamily"/>
</dbReference>
<dbReference type="KEGG" id="cee:CENDO_04255"/>
<feature type="domain" description="Aldehyde dehydrogenase" evidence="5">
    <location>
        <begin position="32"/>
        <end position="488"/>
    </location>
</feature>
<dbReference type="Gene3D" id="3.40.605.10">
    <property type="entry name" value="Aldehyde Dehydrogenase, Chain A, domain 1"/>
    <property type="match status" value="1"/>
</dbReference>
<dbReference type="InterPro" id="IPR015590">
    <property type="entry name" value="Aldehyde_DH_dom"/>
</dbReference>
<sequence>MTVFTPASVSLPASVRTFLDSSPAADLRGTGEQHTSVFPFTGERLFTFSNATAGDVDQAVNDARAAQPEWGNAKLAARSAVLLRLHDLVMEHEEAVLDLIQAENGKSRSHAYDELMDIYNCCRFYAVSAQKAYGTERHKGALPVLTKTRTQYYPLGVVGLISPWNYPLSLGVGDVLAALIAGNAVVHKPDSQTSLTAVYLRRLAIQAGLPSGVWQLVPGRGAEVGDALVERVDGLSFTGSTRVGKQMASQAAARLLPTMAELGGKNPMLVLEDADVDYAAEGAVRACFSSSGQLCMSAERIYVHSAIADEFIEAFARATKRQVVGPAFSDAATIGSLTGPAQLETVSSHVEDAVAKGATVIAGGTALPELGPYFYEPTIITGVTPEMKLYDSETFGPVVAVYVVDSAEEAIARANDSDFGLTASVWGKNTRRAWAVASRLEAGMVNINEAFAPAYGSISAPGGGVKDSGLNHRHGITGMRLWTNKRTVSQQRFHPIAPSHHVSPSTFRAIVRTGMRAMKAMRM</sequence>
<evidence type="ECO:0000256" key="2">
    <source>
        <dbReference type="ARBA" id="ARBA00023002"/>
    </source>
</evidence>
<dbReference type="PANTHER" id="PTHR43353:SF6">
    <property type="entry name" value="CYTOPLASMIC ALDEHYDE DEHYDROGENASE (EUROFUNG)"/>
    <property type="match status" value="1"/>
</dbReference>
<dbReference type="PANTHER" id="PTHR43353">
    <property type="entry name" value="SUCCINATE-SEMIALDEHYDE DEHYDROGENASE, MITOCHONDRIAL"/>
    <property type="match status" value="1"/>
</dbReference>
<dbReference type="InterPro" id="IPR016162">
    <property type="entry name" value="Ald_DH_N"/>
</dbReference>
<evidence type="ECO:0000313" key="7">
    <source>
        <dbReference type="Proteomes" id="UP000296352"/>
    </source>
</evidence>
<dbReference type="InterPro" id="IPR016163">
    <property type="entry name" value="Ald_DH_C"/>
</dbReference>
<comment type="similarity">
    <text evidence="1 4">Belongs to the aldehyde dehydrogenase family.</text>
</comment>
<name>A0A4P7QEN7_9CORY</name>
<organism evidence="6 7">
    <name type="scientific">Corynebacterium endometrii</name>
    <dbReference type="NCBI Taxonomy" id="2488819"/>
    <lineage>
        <taxon>Bacteria</taxon>
        <taxon>Bacillati</taxon>
        <taxon>Actinomycetota</taxon>
        <taxon>Actinomycetes</taxon>
        <taxon>Mycobacteriales</taxon>
        <taxon>Corynebacteriaceae</taxon>
        <taxon>Corynebacterium</taxon>
    </lineage>
</organism>
<dbReference type="RefSeq" id="WP_136140920.1">
    <property type="nucleotide sequence ID" value="NZ_CP039247.1"/>
</dbReference>
<accession>A0A4P7QEN7</accession>
<proteinExistence type="inferred from homology"/>
<dbReference type="Gene3D" id="3.40.309.10">
    <property type="entry name" value="Aldehyde Dehydrogenase, Chain A, domain 2"/>
    <property type="match status" value="1"/>
</dbReference>
<dbReference type="OrthoDB" id="6882680at2"/>
<feature type="active site" evidence="3">
    <location>
        <position position="261"/>
    </location>
</feature>
<dbReference type="Proteomes" id="UP000296352">
    <property type="component" value="Chromosome"/>
</dbReference>
<keyword evidence="2 4" id="KW-0560">Oxidoreductase</keyword>
<gene>
    <name evidence="6" type="primary">gabD2</name>
    <name evidence="6" type="ORF">CENDO_04255</name>
</gene>
<evidence type="ECO:0000256" key="4">
    <source>
        <dbReference type="RuleBase" id="RU003345"/>
    </source>
</evidence>
<dbReference type="InterPro" id="IPR029510">
    <property type="entry name" value="Ald_DH_CS_GLU"/>
</dbReference>